<dbReference type="InterPro" id="IPR010541">
    <property type="entry name" value="Prp3_C"/>
</dbReference>
<dbReference type="AlphaFoldDB" id="A0A9W9AW57"/>
<dbReference type="Proteomes" id="UP001150266">
    <property type="component" value="Unassembled WGS sequence"/>
</dbReference>
<dbReference type="Pfam" id="PF06544">
    <property type="entry name" value="Prp3_C"/>
    <property type="match status" value="1"/>
</dbReference>
<proteinExistence type="predicted"/>
<keyword evidence="3" id="KW-1185">Reference proteome</keyword>
<accession>A0A9W9AW57</accession>
<dbReference type="PANTHER" id="PTHR15955:SF8">
    <property type="entry name" value="RWD DOMAIN-CONTAINING PROTEIN 2B-RELATED"/>
    <property type="match status" value="1"/>
</dbReference>
<dbReference type="OrthoDB" id="432412at2759"/>
<dbReference type="EMBL" id="JAOTPV010000001">
    <property type="protein sequence ID" value="KAJ4490056.1"/>
    <property type="molecule type" value="Genomic_DNA"/>
</dbReference>
<evidence type="ECO:0000259" key="1">
    <source>
        <dbReference type="Pfam" id="PF06544"/>
    </source>
</evidence>
<comment type="caution">
    <text evidence="2">The sequence shown here is derived from an EMBL/GenBank/DDBJ whole genome shotgun (WGS) entry which is preliminary data.</text>
</comment>
<sequence length="158" mass="17906">MLHEEADYAHAHGGGRKALEYGIERGSDSRFSSVTFHALFTSHHLVSATKRRNLQQWSSALSLSGFAKVGYPGIIYAEGTQESVREYVDNVRAMQWLALRLRFIEPVPKDAGLVKSSPSRRRWSEFQKVGDDMEEMRRIGREKYVVEMGIGSAQSSRE</sequence>
<reference evidence="2" key="1">
    <citation type="submission" date="2022-08" db="EMBL/GenBank/DDBJ databases">
        <title>A Global Phylogenomic Analysis of the Shiitake Genus Lentinula.</title>
        <authorList>
            <consortium name="DOE Joint Genome Institute"/>
            <person name="Sierra-Patev S."/>
            <person name="Min B."/>
            <person name="Naranjo-Ortiz M."/>
            <person name="Looney B."/>
            <person name="Konkel Z."/>
            <person name="Slot J.C."/>
            <person name="Sakamoto Y."/>
            <person name="Steenwyk J.L."/>
            <person name="Rokas A."/>
            <person name="Carro J."/>
            <person name="Camarero S."/>
            <person name="Ferreira P."/>
            <person name="Molpeceres G."/>
            <person name="Ruiz-Duenas F.J."/>
            <person name="Serrano A."/>
            <person name="Henrissat B."/>
            <person name="Drula E."/>
            <person name="Hughes K.W."/>
            <person name="Mata J.L."/>
            <person name="Ishikawa N.K."/>
            <person name="Vargas-Isla R."/>
            <person name="Ushijima S."/>
            <person name="Smith C.A."/>
            <person name="Ahrendt S."/>
            <person name="Andreopoulos W."/>
            <person name="He G."/>
            <person name="Labutti K."/>
            <person name="Lipzen A."/>
            <person name="Ng V."/>
            <person name="Riley R."/>
            <person name="Sandor L."/>
            <person name="Barry K."/>
            <person name="Martinez A.T."/>
            <person name="Xiao Y."/>
            <person name="Gibbons J.G."/>
            <person name="Terashima K."/>
            <person name="Grigoriev I.V."/>
            <person name="Hibbett D.S."/>
        </authorList>
    </citation>
    <scope>NUCLEOTIDE SEQUENCE</scope>
    <source>
        <strain evidence="2">JLM2183</strain>
    </source>
</reference>
<dbReference type="CDD" id="cd24163">
    <property type="entry name" value="RWDD2_C"/>
    <property type="match status" value="1"/>
</dbReference>
<dbReference type="InterPro" id="IPR059181">
    <property type="entry name" value="RWDD2A-B_C"/>
</dbReference>
<evidence type="ECO:0000313" key="2">
    <source>
        <dbReference type="EMBL" id="KAJ4490056.1"/>
    </source>
</evidence>
<dbReference type="PANTHER" id="PTHR15955">
    <property type="entry name" value="RWD DOMAIN CONTAINING PROTEIN 2"/>
    <property type="match status" value="1"/>
</dbReference>
<feature type="domain" description="Small nuclear ribonucleoprotein Prp3 C-terminal" evidence="1">
    <location>
        <begin position="39"/>
        <end position="97"/>
    </location>
</feature>
<dbReference type="InterPro" id="IPR017359">
    <property type="entry name" value="Phi-like"/>
</dbReference>
<gene>
    <name evidence="2" type="ORF">J3R30DRAFT_3418468</name>
</gene>
<protein>
    <recommendedName>
        <fullName evidence="1">Small nuclear ribonucleoprotein Prp3 C-terminal domain-containing protein</fullName>
    </recommendedName>
</protein>
<organism evidence="2 3">
    <name type="scientific">Lentinula aciculospora</name>
    <dbReference type="NCBI Taxonomy" id="153920"/>
    <lineage>
        <taxon>Eukaryota</taxon>
        <taxon>Fungi</taxon>
        <taxon>Dikarya</taxon>
        <taxon>Basidiomycota</taxon>
        <taxon>Agaricomycotina</taxon>
        <taxon>Agaricomycetes</taxon>
        <taxon>Agaricomycetidae</taxon>
        <taxon>Agaricales</taxon>
        <taxon>Marasmiineae</taxon>
        <taxon>Omphalotaceae</taxon>
        <taxon>Lentinula</taxon>
    </lineage>
</organism>
<evidence type="ECO:0000313" key="3">
    <source>
        <dbReference type="Proteomes" id="UP001150266"/>
    </source>
</evidence>
<name>A0A9W9AW57_9AGAR</name>